<sequence>MESMDTMNKNMLLQNTFSNMASKTPTPETSIPTRSNVTVTSPMVSTPCTKLTVPSELSNTPWTSTAVSTPWWSGLARLRTLSLPRCSRLQFQCSIIIIKAIN</sequence>
<accession>A0A9P0KS43</accession>
<keyword evidence="3" id="KW-1185">Reference proteome</keyword>
<gene>
    <name evidence="2" type="ORF">ACAOBT_LOCUS15202</name>
</gene>
<protein>
    <submittedName>
        <fullName evidence="2">Uncharacterized protein</fullName>
    </submittedName>
</protein>
<dbReference type="AlphaFoldDB" id="A0A9P0KS43"/>
<name>A0A9P0KS43_ACAOB</name>
<evidence type="ECO:0000313" key="2">
    <source>
        <dbReference type="EMBL" id="CAH1982769.1"/>
    </source>
</evidence>
<evidence type="ECO:0000256" key="1">
    <source>
        <dbReference type="SAM" id="MobiDB-lite"/>
    </source>
</evidence>
<dbReference type="EMBL" id="CAKOFQ010006927">
    <property type="protein sequence ID" value="CAH1982769.1"/>
    <property type="molecule type" value="Genomic_DNA"/>
</dbReference>
<organism evidence="2 3">
    <name type="scientific">Acanthoscelides obtectus</name>
    <name type="common">Bean weevil</name>
    <name type="synonym">Bruchus obtectus</name>
    <dbReference type="NCBI Taxonomy" id="200917"/>
    <lineage>
        <taxon>Eukaryota</taxon>
        <taxon>Metazoa</taxon>
        <taxon>Ecdysozoa</taxon>
        <taxon>Arthropoda</taxon>
        <taxon>Hexapoda</taxon>
        <taxon>Insecta</taxon>
        <taxon>Pterygota</taxon>
        <taxon>Neoptera</taxon>
        <taxon>Endopterygota</taxon>
        <taxon>Coleoptera</taxon>
        <taxon>Polyphaga</taxon>
        <taxon>Cucujiformia</taxon>
        <taxon>Chrysomeloidea</taxon>
        <taxon>Chrysomelidae</taxon>
        <taxon>Bruchinae</taxon>
        <taxon>Bruchini</taxon>
        <taxon>Acanthoscelides</taxon>
    </lineage>
</organism>
<feature type="region of interest" description="Disordered" evidence="1">
    <location>
        <begin position="18"/>
        <end position="39"/>
    </location>
</feature>
<proteinExistence type="predicted"/>
<reference evidence="2" key="1">
    <citation type="submission" date="2022-03" db="EMBL/GenBank/DDBJ databases">
        <authorList>
            <person name="Sayadi A."/>
        </authorList>
    </citation>
    <scope>NUCLEOTIDE SEQUENCE</scope>
</reference>
<comment type="caution">
    <text evidence="2">The sequence shown here is derived from an EMBL/GenBank/DDBJ whole genome shotgun (WGS) entry which is preliminary data.</text>
</comment>
<dbReference type="Proteomes" id="UP001152888">
    <property type="component" value="Unassembled WGS sequence"/>
</dbReference>
<evidence type="ECO:0000313" key="3">
    <source>
        <dbReference type="Proteomes" id="UP001152888"/>
    </source>
</evidence>